<dbReference type="Pfam" id="PF16321">
    <property type="entry name" value="Ribosom_S30AE_C"/>
    <property type="match status" value="1"/>
</dbReference>
<keyword evidence="1 2" id="KW-0810">Translation regulation</keyword>
<evidence type="ECO:0000259" key="3">
    <source>
        <dbReference type="Pfam" id="PF16321"/>
    </source>
</evidence>
<dbReference type="Gene3D" id="3.30.505.50">
    <property type="entry name" value="Sigma 54 modulation/S30EA ribosomal protein, C-terminal domain"/>
    <property type="match status" value="1"/>
</dbReference>
<dbReference type="InterPro" id="IPR038416">
    <property type="entry name" value="Ribosom_S30AE_C_sf"/>
</dbReference>
<evidence type="ECO:0000256" key="1">
    <source>
        <dbReference type="ARBA" id="ARBA00022845"/>
    </source>
</evidence>
<name>A0A948T1V4_9FIRM</name>
<comment type="caution">
    <text evidence="4">The sequence shown here is derived from an EMBL/GenBank/DDBJ whole genome shotgun (WGS) entry which is preliminary data.</text>
</comment>
<comment type="subunit">
    <text evidence="2">Interacts with 100S ribosomes.</text>
</comment>
<evidence type="ECO:0000313" key="4">
    <source>
        <dbReference type="EMBL" id="MBU3805848.1"/>
    </source>
</evidence>
<dbReference type="GO" id="GO:0043024">
    <property type="term" value="F:ribosomal small subunit binding"/>
    <property type="evidence" value="ECO:0007669"/>
    <property type="project" value="TreeGrafter"/>
</dbReference>
<dbReference type="InterPro" id="IPR003489">
    <property type="entry name" value="RHF/RaiA"/>
</dbReference>
<reference evidence="4" key="1">
    <citation type="journal article" date="2021" name="PeerJ">
        <title>Extensive microbial diversity within the chicken gut microbiome revealed by metagenomics and culture.</title>
        <authorList>
            <person name="Gilroy R."/>
            <person name="Ravi A."/>
            <person name="Getino M."/>
            <person name="Pursley I."/>
            <person name="Horton D.L."/>
            <person name="Alikhan N.F."/>
            <person name="Baker D."/>
            <person name="Gharbi K."/>
            <person name="Hall N."/>
            <person name="Watson M."/>
            <person name="Adriaenssens E.M."/>
            <person name="Foster-Nyarko E."/>
            <person name="Jarju S."/>
            <person name="Secka A."/>
            <person name="Antonio M."/>
            <person name="Oren A."/>
            <person name="Chaudhuri R.R."/>
            <person name="La Ragione R."/>
            <person name="Hildebrand F."/>
            <person name="Pallen M.J."/>
        </authorList>
    </citation>
    <scope>NUCLEOTIDE SEQUENCE</scope>
    <source>
        <strain evidence="4">B5_2728</strain>
    </source>
</reference>
<comment type="function">
    <text evidence="2">Required for dimerization of active 70S ribosomes into 100S ribosomes in stationary phase; 100S ribosomes are translationally inactive and sometimes present during exponential growth.</text>
</comment>
<comment type="subcellular location">
    <subcellularLocation>
        <location evidence="2">Cytoplasm</location>
    </subcellularLocation>
</comment>
<dbReference type="NCBIfam" id="TIGR00741">
    <property type="entry name" value="yfiA"/>
    <property type="match status" value="1"/>
</dbReference>
<dbReference type="GO" id="GO:0022627">
    <property type="term" value="C:cytosolic small ribosomal subunit"/>
    <property type="evidence" value="ECO:0007669"/>
    <property type="project" value="TreeGrafter"/>
</dbReference>
<dbReference type="PANTHER" id="PTHR33231:SF1">
    <property type="entry name" value="30S RIBOSOMAL PROTEIN"/>
    <property type="match status" value="1"/>
</dbReference>
<dbReference type="GO" id="GO:0045900">
    <property type="term" value="P:negative regulation of translational elongation"/>
    <property type="evidence" value="ECO:0007669"/>
    <property type="project" value="TreeGrafter"/>
</dbReference>
<dbReference type="AlphaFoldDB" id="A0A948T1V4"/>
<accession>A0A948T1V4</accession>
<sequence>MKVTCTGRKVSLKPSFIEKAQTKLDKLDKFLSDEAQAHITVTVEKSGQTVEVTVRDKGLVVRAEKVAERMEDALDEAMDLLTRRLVKNRKRLSDRFTHVSVAHLMQEQEQEATPEEEYQVIREKRFAVKPCSTEEAILQMNLLGHNFYLYRNMEDDQVQVVYRRANGDYGVLIPER</sequence>
<keyword evidence="2" id="KW-0963">Cytoplasm</keyword>
<feature type="domain" description="Sigma 54 modulation/S30EA ribosomal protein C-terminal" evidence="3">
    <location>
        <begin position="115"/>
        <end position="171"/>
    </location>
</feature>
<gene>
    <name evidence="4" type="primary">raiA</name>
    <name evidence="2" type="synonym">hpf</name>
    <name evidence="4" type="ORF">H9882_03025</name>
</gene>
<dbReference type="InterPro" id="IPR034694">
    <property type="entry name" value="HPF_long/plastid"/>
</dbReference>
<dbReference type="SUPFAM" id="SSF69754">
    <property type="entry name" value="Ribosome binding protein Y (YfiA homologue)"/>
    <property type="match status" value="1"/>
</dbReference>
<dbReference type="PANTHER" id="PTHR33231">
    <property type="entry name" value="30S RIBOSOMAL PROTEIN"/>
    <property type="match status" value="1"/>
</dbReference>
<dbReference type="InterPro" id="IPR032528">
    <property type="entry name" value="Ribosom_S30AE_C"/>
</dbReference>
<protein>
    <recommendedName>
        <fullName evidence="2">Ribosome hibernation promoting factor</fullName>
        <shortName evidence="2">HPF</shortName>
    </recommendedName>
</protein>
<dbReference type="Pfam" id="PF02482">
    <property type="entry name" value="Ribosomal_S30AE"/>
    <property type="match status" value="1"/>
</dbReference>
<dbReference type="EMBL" id="JAHLFP010000021">
    <property type="protein sequence ID" value="MBU3805848.1"/>
    <property type="molecule type" value="Genomic_DNA"/>
</dbReference>
<proteinExistence type="inferred from homology"/>
<evidence type="ECO:0000256" key="2">
    <source>
        <dbReference type="HAMAP-Rule" id="MF_00839"/>
    </source>
</evidence>
<reference evidence="4" key="2">
    <citation type="submission" date="2021-04" db="EMBL/GenBank/DDBJ databases">
        <authorList>
            <person name="Gilroy R."/>
        </authorList>
    </citation>
    <scope>NUCLEOTIDE SEQUENCE</scope>
    <source>
        <strain evidence="4">B5_2728</strain>
    </source>
</reference>
<dbReference type="InterPro" id="IPR036567">
    <property type="entry name" value="RHF-like"/>
</dbReference>
<dbReference type="HAMAP" id="MF_00839">
    <property type="entry name" value="HPF"/>
    <property type="match status" value="1"/>
</dbReference>
<comment type="similarity">
    <text evidence="2">Belongs to the HPF/YfiA ribosome-associated protein family. Long HPF subfamily.</text>
</comment>
<evidence type="ECO:0000313" key="5">
    <source>
        <dbReference type="Proteomes" id="UP000713596"/>
    </source>
</evidence>
<dbReference type="Gene3D" id="3.30.160.100">
    <property type="entry name" value="Ribosome hibernation promotion factor-like"/>
    <property type="match status" value="1"/>
</dbReference>
<organism evidence="4 5">
    <name type="scientific">Candidatus Allofournierella pullistercoris</name>
    <dbReference type="NCBI Taxonomy" id="2838597"/>
    <lineage>
        <taxon>Bacteria</taxon>
        <taxon>Bacillati</taxon>
        <taxon>Bacillota</taxon>
        <taxon>Clostridia</taxon>
        <taxon>Eubacteriales</taxon>
        <taxon>Oscillospiraceae</taxon>
        <taxon>Allofournierella</taxon>
    </lineage>
</organism>
<dbReference type="InterPro" id="IPR050574">
    <property type="entry name" value="HPF/YfiA_ribosome-assoc"/>
</dbReference>
<dbReference type="Proteomes" id="UP000713596">
    <property type="component" value="Unassembled WGS sequence"/>
</dbReference>